<dbReference type="RefSeq" id="WP_358350377.1">
    <property type="nucleotide sequence ID" value="NZ_JBEZFP010000012.1"/>
</dbReference>
<evidence type="ECO:0008006" key="3">
    <source>
        <dbReference type="Google" id="ProtNLM"/>
    </source>
</evidence>
<keyword evidence="2" id="KW-1185">Reference proteome</keyword>
<gene>
    <name evidence="1" type="ORF">AB0C36_06980</name>
</gene>
<dbReference type="EMBL" id="JBEZFP010000012">
    <property type="protein sequence ID" value="MEU8133238.1"/>
    <property type="molecule type" value="Genomic_DNA"/>
</dbReference>
<sequence length="168" mass="18579">MVLVVAGLPAEIKALAELSPVEDLLLVVLREGLPGIKVQSLIERDQTFPFVLVRRDSNFGAWTGDSRFTDAARIAIQSFAPDPDGDTDAAILAEAVRVVLRNAWLNQKVYPGLGHIIRVDMASAPRRATDWATATGPVQYADLPTGVWRYETQYDVEIRKPRARPFPL</sequence>
<accession>A0ABV3DBW0</accession>
<reference evidence="1 2" key="1">
    <citation type="submission" date="2024-06" db="EMBL/GenBank/DDBJ databases">
        <title>The Natural Products Discovery Center: Release of the First 8490 Sequenced Strains for Exploring Actinobacteria Biosynthetic Diversity.</title>
        <authorList>
            <person name="Kalkreuter E."/>
            <person name="Kautsar S.A."/>
            <person name="Yang D."/>
            <person name="Bader C.D."/>
            <person name="Teijaro C.N."/>
            <person name="Fluegel L."/>
            <person name="Davis C.M."/>
            <person name="Simpson J.R."/>
            <person name="Lauterbach L."/>
            <person name="Steele A.D."/>
            <person name="Gui C."/>
            <person name="Meng S."/>
            <person name="Li G."/>
            <person name="Viehrig K."/>
            <person name="Ye F."/>
            <person name="Su P."/>
            <person name="Kiefer A.F."/>
            <person name="Nichols A."/>
            <person name="Cepeda A.J."/>
            <person name="Yan W."/>
            <person name="Fan B."/>
            <person name="Jiang Y."/>
            <person name="Adhikari A."/>
            <person name="Zheng C.-J."/>
            <person name="Schuster L."/>
            <person name="Cowan T.M."/>
            <person name="Smanski M.J."/>
            <person name="Chevrette M.G."/>
            <person name="De Carvalho L.P.S."/>
            <person name="Shen B."/>
        </authorList>
    </citation>
    <scope>NUCLEOTIDE SEQUENCE [LARGE SCALE GENOMIC DNA]</scope>
    <source>
        <strain evidence="1 2">NPDC048946</strain>
    </source>
</reference>
<comment type="caution">
    <text evidence="1">The sequence shown here is derived from an EMBL/GenBank/DDBJ whole genome shotgun (WGS) entry which is preliminary data.</text>
</comment>
<dbReference type="Proteomes" id="UP001551482">
    <property type="component" value="Unassembled WGS sequence"/>
</dbReference>
<protein>
    <recommendedName>
        <fullName evidence="3">Tail terminator</fullName>
    </recommendedName>
</protein>
<name>A0ABV3DBW0_9ACTN</name>
<proteinExistence type="predicted"/>
<evidence type="ECO:0000313" key="2">
    <source>
        <dbReference type="Proteomes" id="UP001551482"/>
    </source>
</evidence>
<organism evidence="1 2">
    <name type="scientific">Streptodolium elevatio</name>
    <dbReference type="NCBI Taxonomy" id="3157996"/>
    <lineage>
        <taxon>Bacteria</taxon>
        <taxon>Bacillati</taxon>
        <taxon>Actinomycetota</taxon>
        <taxon>Actinomycetes</taxon>
        <taxon>Kitasatosporales</taxon>
        <taxon>Streptomycetaceae</taxon>
        <taxon>Streptodolium</taxon>
    </lineage>
</organism>
<evidence type="ECO:0000313" key="1">
    <source>
        <dbReference type="EMBL" id="MEU8133238.1"/>
    </source>
</evidence>